<dbReference type="AlphaFoldDB" id="A0A5N6R550"/>
<name>A0A5N6R550_9ROSI</name>
<evidence type="ECO:0008006" key="3">
    <source>
        <dbReference type="Google" id="ProtNLM"/>
    </source>
</evidence>
<evidence type="ECO:0000313" key="1">
    <source>
        <dbReference type="EMBL" id="KAE8055038.1"/>
    </source>
</evidence>
<dbReference type="EMBL" id="CM017325">
    <property type="protein sequence ID" value="KAE8055038.1"/>
    <property type="molecule type" value="Genomic_DNA"/>
</dbReference>
<dbReference type="OrthoDB" id="1250037at2759"/>
<proteinExistence type="predicted"/>
<organism evidence="1 2">
    <name type="scientific">Carpinus fangiana</name>
    <dbReference type="NCBI Taxonomy" id="176857"/>
    <lineage>
        <taxon>Eukaryota</taxon>
        <taxon>Viridiplantae</taxon>
        <taxon>Streptophyta</taxon>
        <taxon>Embryophyta</taxon>
        <taxon>Tracheophyta</taxon>
        <taxon>Spermatophyta</taxon>
        <taxon>Magnoliopsida</taxon>
        <taxon>eudicotyledons</taxon>
        <taxon>Gunneridae</taxon>
        <taxon>Pentapetalae</taxon>
        <taxon>rosids</taxon>
        <taxon>fabids</taxon>
        <taxon>Fagales</taxon>
        <taxon>Betulaceae</taxon>
        <taxon>Carpinus</taxon>
    </lineage>
</organism>
<dbReference type="Proteomes" id="UP000327013">
    <property type="component" value="Chromosome 5"/>
</dbReference>
<evidence type="ECO:0000313" key="2">
    <source>
        <dbReference type="Proteomes" id="UP000327013"/>
    </source>
</evidence>
<protein>
    <recommendedName>
        <fullName evidence="3">NAC domain-containing protein</fullName>
    </recommendedName>
</protein>
<reference evidence="1 2" key="1">
    <citation type="submission" date="2019-06" db="EMBL/GenBank/DDBJ databases">
        <title>A chromosomal-level reference genome of Carpinus fangiana (Coryloideae, Betulaceae).</title>
        <authorList>
            <person name="Yang X."/>
            <person name="Wang Z."/>
            <person name="Zhang L."/>
            <person name="Hao G."/>
            <person name="Liu J."/>
            <person name="Yang Y."/>
        </authorList>
    </citation>
    <scope>NUCLEOTIDE SEQUENCE [LARGE SCALE GENOMIC DNA]</scope>
    <source>
        <strain evidence="1">Cfa_2016G</strain>
        <tissue evidence="1">Leaf</tissue>
    </source>
</reference>
<gene>
    <name evidence="1" type="ORF">FH972_011908</name>
</gene>
<keyword evidence="2" id="KW-1185">Reference proteome</keyword>
<accession>A0A5N6R550</accession>
<sequence length="261" mass="29086">MMGEDGWVVCRVFKKKNFQKALESPKASPISMETNSQIRNDGVLDQILLYMGRSCKPENESFGNLNISDNSGTNNMLFLTAKHTSSSIGDHHHQGQLHDRFMHLPRLDSPTLPCLPISNSSPFDQDHDQDHHHSLKSCYQSFDEMLTETEPSFTNQAGGCSDTTPADDDPKTRLNDWVAFDRLVASQLNGQEETAKQLSCFTDPNMAFCPPPDDDVQLSTDIRSSRLSQISNVYNNANDIWSFTKSSSPSSTSDPLSHLSV</sequence>